<protein>
    <submittedName>
        <fullName evidence="1">Uncharacterized protein</fullName>
    </submittedName>
</protein>
<name>A0A7C1F2N0_9THEO</name>
<reference evidence="1" key="1">
    <citation type="journal article" date="2020" name="mSystems">
        <title>Genome- and Community-Level Interaction Insights into Carbon Utilization and Element Cycling Functions of Hydrothermarchaeota in Hydrothermal Sediment.</title>
        <authorList>
            <person name="Zhou Z."/>
            <person name="Liu Y."/>
            <person name="Xu W."/>
            <person name="Pan J."/>
            <person name="Luo Z.H."/>
            <person name="Li M."/>
        </authorList>
    </citation>
    <scope>NUCLEOTIDE SEQUENCE [LARGE SCALE GENOMIC DNA]</scope>
    <source>
        <strain evidence="1">SpSt-301</strain>
    </source>
</reference>
<gene>
    <name evidence="1" type="ORF">ENQ35_00490</name>
</gene>
<sequence>MDKTSGVEKRQDLRQVLRDLIDLHLRGGITGESRLLLLSLVNILGVLEILGRRQGGVRGRSSSRS</sequence>
<organism evidence="1">
    <name type="scientific">Ammonifex degensii</name>
    <dbReference type="NCBI Taxonomy" id="42838"/>
    <lineage>
        <taxon>Bacteria</taxon>
        <taxon>Bacillati</taxon>
        <taxon>Bacillota</taxon>
        <taxon>Clostridia</taxon>
        <taxon>Thermoanaerobacterales</taxon>
        <taxon>Thermoanaerobacteraceae</taxon>
        <taxon>Ammonifex</taxon>
    </lineage>
</organism>
<comment type="caution">
    <text evidence="1">The sequence shown here is derived from an EMBL/GenBank/DDBJ whole genome shotgun (WGS) entry which is preliminary data.</text>
</comment>
<evidence type="ECO:0000313" key="1">
    <source>
        <dbReference type="EMBL" id="HDW51220.1"/>
    </source>
</evidence>
<accession>A0A7C1F2N0</accession>
<dbReference type="EMBL" id="DSMV01000036">
    <property type="protein sequence ID" value="HDW51220.1"/>
    <property type="molecule type" value="Genomic_DNA"/>
</dbReference>
<proteinExistence type="predicted"/>
<dbReference type="AlphaFoldDB" id="A0A7C1F2N0"/>